<dbReference type="Proteomes" id="UP000288623">
    <property type="component" value="Unassembled WGS sequence"/>
</dbReference>
<dbReference type="EMBL" id="JTFC01000031">
    <property type="protein sequence ID" value="RUS55692.1"/>
    <property type="molecule type" value="Genomic_DNA"/>
</dbReference>
<reference evidence="8 9" key="1">
    <citation type="submission" date="2014-11" db="EMBL/GenBank/DDBJ databases">
        <title>Genome sequence and analysis of novel Kurthia sp.</title>
        <authorList>
            <person name="Lawson J.N."/>
            <person name="Gonzalez J.E."/>
            <person name="Rinauldi L."/>
            <person name="Xuan Z."/>
            <person name="Firman A."/>
            <person name="Shaddox L."/>
            <person name="Trudeau A."/>
            <person name="Shah S."/>
            <person name="Reiman D."/>
        </authorList>
    </citation>
    <scope>NUCLEOTIDE SEQUENCE [LARGE SCALE GENOMIC DNA]</scope>
    <source>
        <strain evidence="8 9">3B1D</strain>
    </source>
</reference>
<feature type="transmembrane region" description="Helical" evidence="6">
    <location>
        <begin position="106"/>
        <end position="124"/>
    </location>
</feature>
<dbReference type="SUPFAM" id="SSF55073">
    <property type="entry name" value="Nucleotide cyclase"/>
    <property type="match status" value="1"/>
</dbReference>
<feature type="transmembrane region" description="Helical" evidence="6">
    <location>
        <begin position="5"/>
        <end position="23"/>
    </location>
</feature>
<dbReference type="PANTHER" id="PTHR45138">
    <property type="entry name" value="REGULATORY COMPONENTS OF SENSORY TRANSDUCTION SYSTEM"/>
    <property type="match status" value="1"/>
</dbReference>
<keyword evidence="9" id="KW-1185">Reference proteome</keyword>
<feature type="domain" description="GGDEF" evidence="7">
    <location>
        <begin position="222"/>
        <end position="358"/>
    </location>
</feature>
<dbReference type="AlphaFoldDB" id="A0A433RU48"/>
<sequence>MILSLIINFSILFTFIVLAYFLYEFFGGFKKEYQPYYPILVGCGAGIIAILVMKTSLHLSSEVIGDTRSAVLLLAIIIGGPQAGFITAVIAGLFRMISADFSMNTMIFGLNTIVVGSVMSLIAMKIPITSKNVHAYIWPCVLEFLFFIIIVTPVTWDDPSLWTLTFMSAFAFYATYGVLYIFKKQFAYTRAVEKLADTDYLTGVPNNRIFREEINRLTNNRLAFALILIDIDRFRAVNHHYGHLYGDEILKQLAKILDDYAQEHNSLLTRVSGEEFYLICYDAAPAIALNYASELRMLLRERAFILSNFEEVHVTASFSIVNYPDNAITSESLVRLADDIRQSQSNSKQLNSILHANQLKKEH</sequence>
<dbReference type="InterPro" id="IPR043128">
    <property type="entry name" value="Rev_trsase/Diguanyl_cyclase"/>
</dbReference>
<comment type="subcellular location">
    <subcellularLocation>
        <location evidence="1">Cell membrane</location>
        <topology evidence="1">Multi-pass membrane protein</topology>
    </subcellularLocation>
</comment>
<dbReference type="Pfam" id="PF00990">
    <property type="entry name" value="GGDEF"/>
    <property type="match status" value="1"/>
</dbReference>
<dbReference type="GO" id="GO:0005886">
    <property type="term" value="C:plasma membrane"/>
    <property type="evidence" value="ECO:0007669"/>
    <property type="project" value="UniProtKB-SubCell"/>
</dbReference>
<dbReference type="RefSeq" id="WP_126990959.1">
    <property type="nucleotide sequence ID" value="NZ_JTFC01000031.1"/>
</dbReference>
<evidence type="ECO:0000256" key="6">
    <source>
        <dbReference type="SAM" id="Phobius"/>
    </source>
</evidence>
<feature type="transmembrane region" description="Helical" evidence="6">
    <location>
        <begin position="136"/>
        <end position="156"/>
    </location>
</feature>
<evidence type="ECO:0000256" key="3">
    <source>
        <dbReference type="ARBA" id="ARBA00022692"/>
    </source>
</evidence>
<keyword evidence="5 6" id="KW-0472">Membrane</keyword>
<evidence type="ECO:0000256" key="5">
    <source>
        <dbReference type="ARBA" id="ARBA00023136"/>
    </source>
</evidence>
<dbReference type="GO" id="GO:0043709">
    <property type="term" value="P:cell adhesion involved in single-species biofilm formation"/>
    <property type="evidence" value="ECO:0007669"/>
    <property type="project" value="TreeGrafter"/>
</dbReference>
<dbReference type="GO" id="GO:0000155">
    <property type="term" value="F:phosphorelay sensor kinase activity"/>
    <property type="evidence" value="ECO:0007669"/>
    <property type="project" value="InterPro"/>
</dbReference>
<feature type="transmembrane region" description="Helical" evidence="6">
    <location>
        <begin position="35"/>
        <end position="57"/>
    </location>
</feature>
<dbReference type="GO" id="GO:1902201">
    <property type="term" value="P:negative regulation of bacterial-type flagellum-dependent cell motility"/>
    <property type="evidence" value="ECO:0007669"/>
    <property type="project" value="TreeGrafter"/>
</dbReference>
<dbReference type="PANTHER" id="PTHR45138:SF9">
    <property type="entry name" value="DIGUANYLATE CYCLASE DGCM-RELATED"/>
    <property type="match status" value="1"/>
</dbReference>
<feature type="transmembrane region" description="Helical" evidence="6">
    <location>
        <begin position="69"/>
        <end position="94"/>
    </location>
</feature>
<evidence type="ECO:0000313" key="9">
    <source>
        <dbReference type="Proteomes" id="UP000288623"/>
    </source>
</evidence>
<evidence type="ECO:0000256" key="4">
    <source>
        <dbReference type="ARBA" id="ARBA00022989"/>
    </source>
</evidence>
<dbReference type="OrthoDB" id="69083at2"/>
<dbReference type="InterPro" id="IPR050469">
    <property type="entry name" value="Diguanylate_Cyclase"/>
</dbReference>
<dbReference type="PROSITE" id="PS50887">
    <property type="entry name" value="GGDEF"/>
    <property type="match status" value="1"/>
</dbReference>
<protein>
    <submittedName>
        <fullName evidence="8">Diguanylate cyclase</fullName>
    </submittedName>
</protein>
<keyword evidence="2" id="KW-1003">Cell membrane</keyword>
<keyword evidence="4 6" id="KW-1133">Transmembrane helix</keyword>
<organism evidence="8 9">
    <name type="scientific">Candidatus Kurthia intestinigallinarum</name>
    <dbReference type="NCBI Taxonomy" id="1562256"/>
    <lineage>
        <taxon>Bacteria</taxon>
        <taxon>Bacillati</taxon>
        <taxon>Bacillota</taxon>
        <taxon>Bacilli</taxon>
        <taxon>Bacillales</taxon>
        <taxon>Caryophanaceae</taxon>
        <taxon>Kurthia</taxon>
    </lineage>
</organism>
<dbReference type="InterPro" id="IPR011620">
    <property type="entry name" value="Sig_transdc_His_kinase_LytS_TM"/>
</dbReference>
<proteinExistence type="predicted"/>
<dbReference type="SMART" id="SM00267">
    <property type="entry name" value="GGDEF"/>
    <property type="match status" value="1"/>
</dbReference>
<name>A0A433RU48_9BACL</name>
<dbReference type="Gene3D" id="3.30.70.270">
    <property type="match status" value="1"/>
</dbReference>
<gene>
    <name evidence="8" type="ORF">QI30_12315</name>
</gene>
<dbReference type="NCBIfam" id="TIGR00254">
    <property type="entry name" value="GGDEF"/>
    <property type="match status" value="1"/>
</dbReference>
<dbReference type="InterPro" id="IPR000160">
    <property type="entry name" value="GGDEF_dom"/>
</dbReference>
<dbReference type="InterPro" id="IPR029787">
    <property type="entry name" value="Nucleotide_cyclase"/>
</dbReference>
<evidence type="ECO:0000313" key="8">
    <source>
        <dbReference type="EMBL" id="RUS55692.1"/>
    </source>
</evidence>
<keyword evidence="3 6" id="KW-0812">Transmembrane</keyword>
<dbReference type="GO" id="GO:0052621">
    <property type="term" value="F:diguanylate cyclase activity"/>
    <property type="evidence" value="ECO:0007669"/>
    <property type="project" value="TreeGrafter"/>
</dbReference>
<dbReference type="GO" id="GO:0071555">
    <property type="term" value="P:cell wall organization"/>
    <property type="evidence" value="ECO:0007669"/>
    <property type="project" value="InterPro"/>
</dbReference>
<accession>A0A433RU48</accession>
<evidence type="ECO:0000256" key="2">
    <source>
        <dbReference type="ARBA" id="ARBA00022475"/>
    </source>
</evidence>
<feature type="transmembrane region" description="Helical" evidence="6">
    <location>
        <begin position="162"/>
        <end position="182"/>
    </location>
</feature>
<evidence type="ECO:0000256" key="1">
    <source>
        <dbReference type="ARBA" id="ARBA00004651"/>
    </source>
</evidence>
<comment type="caution">
    <text evidence="8">The sequence shown here is derived from an EMBL/GenBank/DDBJ whole genome shotgun (WGS) entry which is preliminary data.</text>
</comment>
<evidence type="ECO:0000259" key="7">
    <source>
        <dbReference type="PROSITE" id="PS50887"/>
    </source>
</evidence>
<dbReference type="Pfam" id="PF07694">
    <property type="entry name" value="5TM-5TMR_LYT"/>
    <property type="match status" value="1"/>
</dbReference>
<dbReference type="CDD" id="cd01949">
    <property type="entry name" value="GGDEF"/>
    <property type="match status" value="1"/>
</dbReference>